<keyword evidence="1" id="KW-1133">Transmembrane helix</keyword>
<reference evidence="2 3" key="2">
    <citation type="submission" date="2014-09" db="EMBL/GenBank/DDBJ databases">
        <authorList>
            <consortium name="NBRP consortium"/>
            <person name="Sawabe T."/>
            <person name="Meirelles P."/>
            <person name="Nakanishi M."/>
            <person name="Sayaka M."/>
            <person name="Hattori M."/>
            <person name="Ohkuma M."/>
        </authorList>
    </citation>
    <scope>NUCLEOTIDE SEQUENCE [LARGE SCALE GENOMIC DNA]</scope>
    <source>
        <strain evidence="2 3">JCM 19240</strain>
    </source>
</reference>
<dbReference type="Pfam" id="PF14316">
    <property type="entry name" value="DUF4381"/>
    <property type="match status" value="1"/>
</dbReference>
<dbReference type="OrthoDB" id="6398942at2"/>
<evidence type="ECO:0000313" key="2">
    <source>
        <dbReference type="EMBL" id="GAL32113.1"/>
    </source>
</evidence>
<organism evidence="2 3">
    <name type="scientific">Vibrio maritimus</name>
    <dbReference type="NCBI Taxonomy" id="990268"/>
    <lineage>
        <taxon>Bacteria</taxon>
        <taxon>Pseudomonadati</taxon>
        <taxon>Pseudomonadota</taxon>
        <taxon>Gammaproteobacteria</taxon>
        <taxon>Vibrionales</taxon>
        <taxon>Vibrionaceae</taxon>
        <taxon>Vibrio</taxon>
    </lineage>
</organism>
<gene>
    <name evidence="2" type="ORF">JCM19240_5544</name>
</gene>
<sequence length="192" mass="22194">MTQAAPSSYILRNMSEVPNPDAISWFPQTLGWQVLALLIVVFIIYKFALAYCNKQMQRYRKEAKQVLEMHRNTDEMPLVCYDVLKNTFHYLYPNQPQQFNRAWLSTLSQTSDANLSSELDLDLGEKWLKTLVTRSVVLTDQEVEQVYNMVCLWVDTHTTPTWLKQHWSLCATISRALNKTKRAISGVVGESS</sequence>
<dbReference type="Proteomes" id="UP000029224">
    <property type="component" value="Unassembled WGS sequence"/>
</dbReference>
<evidence type="ECO:0008006" key="4">
    <source>
        <dbReference type="Google" id="ProtNLM"/>
    </source>
</evidence>
<dbReference type="AlphaFoldDB" id="A0A090SYV7"/>
<proteinExistence type="predicted"/>
<reference evidence="2 3" key="1">
    <citation type="submission" date="2014-09" db="EMBL/GenBank/DDBJ databases">
        <title>Vibrio maritimus JCM 19240. (C210) whole genome shotgun sequence.</title>
        <authorList>
            <person name="Sawabe T."/>
            <person name="Meirelles P."/>
            <person name="Nakanishi M."/>
            <person name="Sayaka M."/>
            <person name="Hattori M."/>
            <person name="Ohkuma M."/>
        </authorList>
    </citation>
    <scope>NUCLEOTIDE SEQUENCE [LARGE SCALE GENOMIC DNA]</scope>
    <source>
        <strain evidence="2 3">JCM 19240</strain>
    </source>
</reference>
<feature type="transmembrane region" description="Helical" evidence="1">
    <location>
        <begin position="30"/>
        <end position="52"/>
    </location>
</feature>
<accession>A0A090SYV7</accession>
<comment type="caution">
    <text evidence="2">The sequence shown here is derived from an EMBL/GenBank/DDBJ whole genome shotgun (WGS) entry which is preliminary data.</text>
</comment>
<dbReference type="InterPro" id="IPR025489">
    <property type="entry name" value="DUF4381"/>
</dbReference>
<evidence type="ECO:0000313" key="3">
    <source>
        <dbReference type="Proteomes" id="UP000029224"/>
    </source>
</evidence>
<keyword evidence="3" id="KW-1185">Reference proteome</keyword>
<name>A0A090SYV7_9VIBR</name>
<keyword evidence="1" id="KW-0472">Membrane</keyword>
<protein>
    <recommendedName>
        <fullName evidence="4">DUF4381 domain-containing protein</fullName>
    </recommendedName>
</protein>
<evidence type="ECO:0000256" key="1">
    <source>
        <dbReference type="SAM" id="Phobius"/>
    </source>
</evidence>
<keyword evidence="1" id="KW-0812">Transmembrane</keyword>
<dbReference type="EMBL" id="BBMT01000001">
    <property type="protein sequence ID" value="GAL32113.1"/>
    <property type="molecule type" value="Genomic_DNA"/>
</dbReference>